<dbReference type="STRING" id="335973.SAMN04488693_107126"/>
<evidence type="ECO:0000259" key="2">
    <source>
        <dbReference type="Pfam" id="PF03364"/>
    </source>
</evidence>
<feature type="domain" description="Coenzyme Q-binding protein COQ10 START" evidence="2">
    <location>
        <begin position="10"/>
        <end position="130"/>
    </location>
</feature>
<dbReference type="Proteomes" id="UP000199258">
    <property type="component" value="Unassembled WGS sequence"/>
</dbReference>
<dbReference type="InterPro" id="IPR023393">
    <property type="entry name" value="START-like_dom_sf"/>
</dbReference>
<dbReference type="Gene3D" id="3.30.530.20">
    <property type="match status" value="1"/>
</dbReference>
<accession>A0A1G8IRQ5</accession>
<dbReference type="AlphaFoldDB" id="A0A1G8IRQ5"/>
<protein>
    <submittedName>
        <fullName evidence="3">Polyketide cyclase / dehydrase and lipid transport</fullName>
    </submittedName>
</protein>
<sequence length="190" mass="20562">MATVQEFIDVSVPVSTAYNQWTQFEAFPEFMGGVESITQISDTRNHWVTKIGGVEREFDTEITEQHPDERIAWKSTDGKSHAGVVTFHRLDDAQTRVTVQLDWDPENFTEKVGAAVGADDRQVKADLARFKEFIENTGNETGAWRGNVDAPGSGSATASRSADPLADGPGLADPSLDDPESGGPRAANPA</sequence>
<dbReference type="PANTHER" id="PTHR33824">
    <property type="entry name" value="POLYKETIDE CYCLASE/DEHYDRASE AND LIPID TRANSPORT SUPERFAMILY PROTEIN"/>
    <property type="match status" value="1"/>
</dbReference>
<gene>
    <name evidence="3" type="ORF">SAMN04488693_107126</name>
</gene>
<evidence type="ECO:0000313" key="4">
    <source>
        <dbReference type="Proteomes" id="UP000199258"/>
    </source>
</evidence>
<evidence type="ECO:0000256" key="1">
    <source>
        <dbReference type="SAM" id="MobiDB-lite"/>
    </source>
</evidence>
<dbReference type="Pfam" id="PF03364">
    <property type="entry name" value="Polyketide_cyc"/>
    <property type="match status" value="1"/>
</dbReference>
<proteinExistence type="predicted"/>
<dbReference type="InterPro" id="IPR005031">
    <property type="entry name" value="COQ10_START"/>
</dbReference>
<keyword evidence="4" id="KW-1185">Reference proteome</keyword>
<organism evidence="3 4">
    <name type="scientific">Arthrobacter subterraneus</name>
    <dbReference type="NCBI Taxonomy" id="335973"/>
    <lineage>
        <taxon>Bacteria</taxon>
        <taxon>Bacillati</taxon>
        <taxon>Actinomycetota</taxon>
        <taxon>Actinomycetes</taxon>
        <taxon>Micrococcales</taxon>
        <taxon>Micrococcaceae</taxon>
        <taxon>Arthrobacter</taxon>
    </lineage>
</organism>
<feature type="region of interest" description="Disordered" evidence="1">
    <location>
        <begin position="139"/>
        <end position="190"/>
    </location>
</feature>
<dbReference type="CDD" id="cd07817">
    <property type="entry name" value="SRPBCC_8"/>
    <property type="match status" value="1"/>
</dbReference>
<evidence type="ECO:0000313" key="3">
    <source>
        <dbReference type="EMBL" id="SDI21532.1"/>
    </source>
</evidence>
<reference evidence="3 4" key="1">
    <citation type="submission" date="2016-10" db="EMBL/GenBank/DDBJ databases">
        <authorList>
            <person name="de Groot N.N."/>
        </authorList>
    </citation>
    <scope>NUCLEOTIDE SEQUENCE [LARGE SCALE GENOMIC DNA]</scope>
    <source>
        <strain evidence="3 4">NP_1H</strain>
    </source>
</reference>
<dbReference type="EMBL" id="FNDT01000007">
    <property type="protein sequence ID" value="SDI21532.1"/>
    <property type="molecule type" value="Genomic_DNA"/>
</dbReference>
<dbReference type="SUPFAM" id="SSF55961">
    <property type="entry name" value="Bet v1-like"/>
    <property type="match status" value="1"/>
</dbReference>
<dbReference type="PANTHER" id="PTHR33824:SF7">
    <property type="entry name" value="POLYKETIDE CYCLASE_DEHYDRASE AND LIPID TRANSPORT SUPERFAMILY PROTEIN"/>
    <property type="match status" value="1"/>
</dbReference>
<dbReference type="InterPro" id="IPR047137">
    <property type="entry name" value="ORF3"/>
</dbReference>
<dbReference type="OrthoDB" id="3695445at2"/>
<name>A0A1G8IRQ5_9MICC</name>